<proteinExistence type="predicted"/>
<reference evidence="1" key="1">
    <citation type="submission" date="2021-12" db="EMBL/GenBank/DDBJ databases">
        <title>Discovery of the Pendulisporaceae a myxobacterial family with distinct sporulation behavior and unique specialized metabolism.</title>
        <authorList>
            <person name="Garcia R."/>
            <person name="Popoff A."/>
            <person name="Bader C.D."/>
            <person name="Loehr J."/>
            <person name="Walesch S."/>
            <person name="Walt C."/>
            <person name="Boldt J."/>
            <person name="Bunk B."/>
            <person name="Haeckl F.J.F.P.J."/>
            <person name="Gunesch A.P."/>
            <person name="Birkelbach J."/>
            <person name="Nuebel U."/>
            <person name="Pietschmann T."/>
            <person name="Bach T."/>
            <person name="Mueller R."/>
        </authorList>
    </citation>
    <scope>NUCLEOTIDE SEQUENCE</scope>
    <source>
        <strain evidence="1">MSr11367</strain>
    </source>
</reference>
<gene>
    <name evidence="1" type="ORF">LVJ94_22035</name>
</gene>
<dbReference type="EMBL" id="CP089983">
    <property type="protein sequence ID" value="WXB09895.1"/>
    <property type="molecule type" value="Genomic_DNA"/>
</dbReference>
<evidence type="ECO:0000313" key="1">
    <source>
        <dbReference type="EMBL" id="WXB09895.1"/>
    </source>
</evidence>
<evidence type="ECO:0000313" key="2">
    <source>
        <dbReference type="Proteomes" id="UP001374803"/>
    </source>
</evidence>
<sequence length="222" mass="23035">MHDLDRTMGRTHMETEFLEFQGEGESEFQGEGEKEVFHEDELNELASEMLGISNEQELEQFLGGLIKTVGSLAGKAINSPIGRQLGGALKGVAKKALPVAGRALGNWIAPGVGGQIGSQVASAAGSMFGLELEGLSLEDSEFELAKQFVRFAADAANSALNAPPGTDPKGVASQAITQAAHKYAPGILAHAGISNGHARPGAAAGASGRWVRKGNQIVLYGA</sequence>
<dbReference type="Proteomes" id="UP001374803">
    <property type="component" value="Chromosome"/>
</dbReference>
<accession>A0ABZ2LHP4</accession>
<protein>
    <submittedName>
        <fullName evidence="1">Uncharacterized protein</fullName>
    </submittedName>
</protein>
<dbReference type="RefSeq" id="WP_394839569.1">
    <property type="nucleotide sequence ID" value="NZ_CP089929.1"/>
</dbReference>
<organism evidence="1 2">
    <name type="scientific">Pendulispora rubella</name>
    <dbReference type="NCBI Taxonomy" id="2741070"/>
    <lineage>
        <taxon>Bacteria</taxon>
        <taxon>Pseudomonadati</taxon>
        <taxon>Myxococcota</taxon>
        <taxon>Myxococcia</taxon>
        <taxon>Myxococcales</taxon>
        <taxon>Sorangiineae</taxon>
        <taxon>Pendulisporaceae</taxon>
        <taxon>Pendulispora</taxon>
    </lineage>
</organism>
<keyword evidence="2" id="KW-1185">Reference proteome</keyword>
<name>A0ABZ2LHP4_9BACT</name>